<keyword evidence="2" id="KW-0813">Transport</keyword>
<reference evidence="12" key="1">
    <citation type="journal article" date="2020" name="MBio">
        <title>Horizontal gene transfer to a defensive symbiont with a reduced genome amongst a multipartite beetle microbiome.</title>
        <authorList>
            <person name="Waterworth S.C."/>
            <person name="Florez L.V."/>
            <person name="Rees E.R."/>
            <person name="Hertweck C."/>
            <person name="Kaltenpoth M."/>
            <person name="Kwan J.C."/>
        </authorList>
    </citation>
    <scope>NUCLEOTIDE SEQUENCE [LARGE SCALE GENOMIC DNA]</scope>
</reference>
<accession>A0A7V8JMK6</accession>
<dbReference type="PANTHER" id="PTHR43427">
    <property type="entry name" value="CHLORIDE CHANNEL PROTEIN CLC-E"/>
    <property type="match status" value="1"/>
</dbReference>
<dbReference type="InterPro" id="IPR014743">
    <property type="entry name" value="Cl-channel_core"/>
</dbReference>
<keyword evidence="8" id="KW-0868">Chloride</keyword>
<dbReference type="GO" id="GO:0034707">
    <property type="term" value="C:chloride channel complex"/>
    <property type="evidence" value="ECO:0007669"/>
    <property type="project" value="UniProtKB-KW"/>
</dbReference>
<dbReference type="Gene3D" id="3.10.580.10">
    <property type="entry name" value="CBS-domain"/>
    <property type="match status" value="1"/>
</dbReference>
<feature type="transmembrane region" description="Helical" evidence="10">
    <location>
        <begin position="169"/>
        <end position="191"/>
    </location>
</feature>
<comment type="subcellular location">
    <subcellularLocation>
        <location evidence="1">Membrane</location>
        <topology evidence="1">Multi-pass membrane protein</topology>
    </subcellularLocation>
</comment>
<evidence type="ECO:0000256" key="10">
    <source>
        <dbReference type="SAM" id="Phobius"/>
    </source>
</evidence>
<evidence type="ECO:0000256" key="7">
    <source>
        <dbReference type="ARBA" id="ARBA00023173"/>
    </source>
</evidence>
<evidence type="ECO:0000313" key="11">
    <source>
        <dbReference type="EMBL" id="KAF1016812.1"/>
    </source>
</evidence>
<feature type="transmembrane region" description="Helical" evidence="10">
    <location>
        <begin position="35"/>
        <end position="56"/>
    </location>
</feature>
<evidence type="ECO:0000256" key="4">
    <source>
        <dbReference type="ARBA" id="ARBA00022989"/>
    </source>
</evidence>
<dbReference type="Pfam" id="PF00654">
    <property type="entry name" value="Voltage_CLC"/>
    <property type="match status" value="1"/>
</dbReference>
<comment type="caution">
    <text evidence="11">The sequence shown here is derived from an EMBL/GenBank/DDBJ whole genome shotgun (WGS) entry which is preliminary data.</text>
</comment>
<name>A0A7V8JMK6_STEMA</name>
<evidence type="ECO:0000256" key="3">
    <source>
        <dbReference type="ARBA" id="ARBA00022692"/>
    </source>
</evidence>
<dbReference type="InterPro" id="IPR001807">
    <property type="entry name" value="ClC"/>
</dbReference>
<protein>
    <submittedName>
        <fullName evidence="11">Voltage-gated ClC-type chloride channel ClcB</fullName>
    </submittedName>
</protein>
<dbReference type="GO" id="GO:0005254">
    <property type="term" value="F:chloride channel activity"/>
    <property type="evidence" value="ECO:0007669"/>
    <property type="project" value="UniProtKB-KW"/>
</dbReference>
<dbReference type="AlphaFoldDB" id="A0A7V8JMK6"/>
<evidence type="ECO:0000256" key="5">
    <source>
        <dbReference type="ARBA" id="ARBA00023065"/>
    </source>
</evidence>
<keyword evidence="3 10" id="KW-0812">Transmembrane</keyword>
<dbReference type="InterPro" id="IPR050368">
    <property type="entry name" value="ClC-type_chloride_channel"/>
</dbReference>
<dbReference type="PANTHER" id="PTHR43427:SF6">
    <property type="entry name" value="CHLORIDE CHANNEL PROTEIN CLC-E"/>
    <property type="match status" value="1"/>
</dbReference>
<dbReference type="CDD" id="cd00400">
    <property type="entry name" value="Voltage_gated_ClC"/>
    <property type="match status" value="1"/>
</dbReference>
<keyword evidence="9" id="KW-0407">Ion channel</keyword>
<keyword evidence="5" id="KW-0406">Ion transport</keyword>
<evidence type="ECO:0000256" key="2">
    <source>
        <dbReference type="ARBA" id="ARBA00022448"/>
    </source>
</evidence>
<feature type="transmembrane region" description="Helical" evidence="10">
    <location>
        <begin position="108"/>
        <end position="129"/>
    </location>
</feature>
<feature type="transmembrane region" description="Helical" evidence="10">
    <location>
        <begin position="68"/>
        <end position="88"/>
    </location>
</feature>
<gene>
    <name evidence="11" type="primary">clcB</name>
    <name evidence="11" type="ORF">GAK31_00070</name>
</gene>
<dbReference type="Proteomes" id="UP000487117">
    <property type="component" value="Unassembled WGS sequence"/>
</dbReference>
<evidence type="ECO:0000256" key="6">
    <source>
        <dbReference type="ARBA" id="ARBA00023136"/>
    </source>
</evidence>
<dbReference type="InterPro" id="IPR046342">
    <property type="entry name" value="CBS_dom_sf"/>
</dbReference>
<keyword evidence="7" id="KW-0869">Chloride channel</keyword>
<organism evidence="11 12">
    <name type="scientific">Stenotrophomonas maltophilia</name>
    <name type="common">Pseudomonas maltophilia</name>
    <name type="synonym">Xanthomonas maltophilia</name>
    <dbReference type="NCBI Taxonomy" id="40324"/>
    <lineage>
        <taxon>Bacteria</taxon>
        <taxon>Pseudomonadati</taxon>
        <taxon>Pseudomonadota</taxon>
        <taxon>Gammaproteobacteria</taxon>
        <taxon>Lysobacterales</taxon>
        <taxon>Lysobacteraceae</taxon>
        <taxon>Stenotrophomonas</taxon>
        <taxon>Stenotrophomonas maltophilia group</taxon>
    </lineage>
</organism>
<sequence length="408" mass="42840">MALAALAGAFVADQTGIPAYLLPAASTIDVSATDYALYGMLGCACAMVGIGIMRLIASIEGTVKRSPLPLWGRPVVGGLLLIPLAMASPQVLSSGHGALHLDLTTHLPLLWIGALLLLKCLASGISLGFGFRGGLFFASLFMGTLVGALFAGLLAWATGVPVLDPTSAALAGMAALAPAVVGAPMTMAMLVLEGTHDFLLTSVVMSAVLVSSTLVRQWFGYSFSTWGMHLRGETIKSARDVGWVHNLNAGRMMRKGVATTPAELDVASFRQRFPLGSGTRVVLIDSEGHYAGIVQIPRLYADGVAADAPVANYAENRDVALPASADVVSVMERFDQTQADELTVVGIDGQVLGVVSEAFVRKRYAEELDKRQRELMGERAGRRLSRRPAPACSTGPAFPLHPAVAGCR</sequence>
<keyword evidence="4 10" id="KW-1133">Transmembrane helix</keyword>
<evidence type="ECO:0000256" key="8">
    <source>
        <dbReference type="ARBA" id="ARBA00023214"/>
    </source>
</evidence>
<evidence type="ECO:0000256" key="9">
    <source>
        <dbReference type="ARBA" id="ARBA00023303"/>
    </source>
</evidence>
<evidence type="ECO:0000313" key="12">
    <source>
        <dbReference type="Proteomes" id="UP000487117"/>
    </source>
</evidence>
<dbReference type="SUPFAM" id="SSF54631">
    <property type="entry name" value="CBS-domain pair"/>
    <property type="match status" value="1"/>
</dbReference>
<proteinExistence type="predicted"/>
<dbReference type="EMBL" id="WNDS01000001">
    <property type="protein sequence ID" value="KAF1016812.1"/>
    <property type="molecule type" value="Genomic_DNA"/>
</dbReference>
<feature type="transmembrane region" description="Helical" evidence="10">
    <location>
        <begin position="198"/>
        <end position="219"/>
    </location>
</feature>
<dbReference type="SUPFAM" id="SSF81340">
    <property type="entry name" value="Clc chloride channel"/>
    <property type="match status" value="1"/>
</dbReference>
<dbReference type="Gene3D" id="1.10.3080.10">
    <property type="entry name" value="Clc chloride channel"/>
    <property type="match status" value="1"/>
</dbReference>
<feature type="transmembrane region" description="Helical" evidence="10">
    <location>
        <begin position="136"/>
        <end position="157"/>
    </location>
</feature>
<keyword evidence="6 10" id="KW-0472">Membrane</keyword>
<evidence type="ECO:0000256" key="1">
    <source>
        <dbReference type="ARBA" id="ARBA00004141"/>
    </source>
</evidence>